<comment type="subcellular location">
    <subcellularLocation>
        <location evidence="1">Membrane</location>
        <topology evidence="1">Multi-pass membrane protein</topology>
    </subcellularLocation>
</comment>
<dbReference type="Proteomes" id="UP000834106">
    <property type="component" value="Chromosome 3"/>
</dbReference>
<keyword evidence="3 6" id="KW-0812">Transmembrane</keyword>
<feature type="transmembrane region" description="Helical" evidence="6">
    <location>
        <begin position="125"/>
        <end position="147"/>
    </location>
</feature>
<dbReference type="Pfam" id="PF01554">
    <property type="entry name" value="MatE"/>
    <property type="match status" value="2"/>
</dbReference>
<evidence type="ECO:0000256" key="2">
    <source>
        <dbReference type="ARBA" id="ARBA00010199"/>
    </source>
</evidence>
<evidence type="ECO:0000313" key="7">
    <source>
        <dbReference type="EMBL" id="CAI9758799.1"/>
    </source>
</evidence>
<comment type="similarity">
    <text evidence="2 6">Belongs to the multi antimicrobial extrusion (MATE) (TC 2.A.66.1) family.</text>
</comment>
<feature type="transmembrane region" description="Helical" evidence="6">
    <location>
        <begin position="193"/>
        <end position="219"/>
    </location>
</feature>
<evidence type="ECO:0000313" key="8">
    <source>
        <dbReference type="Proteomes" id="UP000834106"/>
    </source>
</evidence>
<feature type="transmembrane region" description="Helical" evidence="6">
    <location>
        <begin position="307"/>
        <end position="328"/>
    </location>
</feature>
<protein>
    <recommendedName>
        <fullName evidence="6">Protein DETOXIFICATION</fullName>
    </recommendedName>
    <alternativeName>
        <fullName evidence="6">Multidrug and toxic compound extrusion protein</fullName>
    </alternativeName>
</protein>
<accession>A0AAD2DLW8</accession>
<evidence type="ECO:0000256" key="4">
    <source>
        <dbReference type="ARBA" id="ARBA00022989"/>
    </source>
</evidence>
<dbReference type="AlphaFoldDB" id="A0AAD2DLW8"/>
<dbReference type="GO" id="GO:0016020">
    <property type="term" value="C:membrane"/>
    <property type="evidence" value="ECO:0007669"/>
    <property type="project" value="UniProtKB-SubCell"/>
</dbReference>
<feature type="transmembrane region" description="Helical" evidence="6">
    <location>
        <begin position="80"/>
        <end position="104"/>
    </location>
</feature>
<dbReference type="PANTHER" id="PTHR11206">
    <property type="entry name" value="MULTIDRUG RESISTANCE PROTEIN"/>
    <property type="match status" value="1"/>
</dbReference>
<evidence type="ECO:0000256" key="5">
    <source>
        <dbReference type="ARBA" id="ARBA00023136"/>
    </source>
</evidence>
<feature type="transmembrane region" description="Helical" evidence="6">
    <location>
        <begin position="423"/>
        <end position="442"/>
    </location>
</feature>
<dbReference type="InterPro" id="IPR045069">
    <property type="entry name" value="MATE_euk"/>
</dbReference>
<dbReference type="EMBL" id="OU503038">
    <property type="protein sequence ID" value="CAI9758799.1"/>
    <property type="molecule type" value="Genomic_DNA"/>
</dbReference>
<gene>
    <name evidence="7" type="ORF">FPE_LOCUS6229</name>
</gene>
<dbReference type="GO" id="GO:1990961">
    <property type="term" value="P:xenobiotic detoxification by transmembrane export across the plasma membrane"/>
    <property type="evidence" value="ECO:0007669"/>
    <property type="project" value="InterPro"/>
</dbReference>
<reference evidence="7" key="1">
    <citation type="submission" date="2023-05" db="EMBL/GenBank/DDBJ databases">
        <authorList>
            <person name="Huff M."/>
        </authorList>
    </citation>
    <scope>NUCLEOTIDE SEQUENCE</scope>
</reference>
<feature type="transmembrane region" description="Helical" evidence="6">
    <location>
        <begin position="47"/>
        <end position="68"/>
    </location>
</feature>
<dbReference type="InterPro" id="IPR002528">
    <property type="entry name" value="MATE_fam"/>
</dbReference>
<feature type="transmembrane region" description="Helical" evidence="6">
    <location>
        <begin position="448"/>
        <end position="469"/>
    </location>
</feature>
<feature type="transmembrane region" description="Helical" evidence="6">
    <location>
        <begin position="349"/>
        <end position="370"/>
    </location>
</feature>
<name>A0AAD2DLW8_9LAMI</name>
<dbReference type="GO" id="GO:0042910">
    <property type="term" value="F:xenobiotic transmembrane transporter activity"/>
    <property type="evidence" value="ECO:0007669"/>
    <property type="project" value="InterPro"/>
</dbReference>
<dbReference type="CDD" id="cd13132">
    <property type="entry name" value="MATE_eukaryotic"/>
    <property type="match status" value="1"/>
</dbReference>
<evidence type="ECO:0000256" key="1">
    <source>
        <dbReference type="ARBA" id="ARBA00004141"/>
    </source>
</evidence>
<proteinExistence type="inferred from homology"/>
<dbReference type="GO" id="GO:0015297">
    <property type="term" value="F:antiporter activity"/>
    <property type="evidence" value="ECO:0007669"/>
    <property type="project" value="InterPro"/>
</dbReference>
<evidence type="ECO:0000256" key="6">
    <source>
        <dbReference type="RuleBase" id="RU004914"/>
    </source>
</evidence>
<keyword evidence="5 6" id="KW-0472">Membrane</keyword>
<sequence>MALVVNINFPKVKSSSNEGFSSDQQSSTFQSSQPSLSISEVIVEIKLLYAIAFPMIITGLLVYGKSLISMLFMGRLGKEALAGGSLAIGIANITSYSVISGLSMGMEPISSQAFGAKQLPLMVQTLQRTIMILLFSCIPISFLWLNIQPILLFCGQDPTISSIASTYLCYCLPDLLFQSLINPLRIHLRSQNITFPLMFSAAVALILHAPINYFLIYYLSLGIKGTALAVAITDFNLLATLMLYIFLSGIYRKSWLVLSAGCFNEWKPILSLALPSCVYVCLEWWWYELMILLSGVLTTAPEAVAAMGILLQATSLVYIFPSALSLAVSTRVGNELGANQPSKARTSSLVAMFCAILTSVIAISFLAMVTNTWARAFTVDRAIMSLTASVMPVVGLCELGNFPQTTGCGVLRGNARPTLAANIYLGSFYGLGLPIAIFMGFGMKMGLLGLWLGLLSAQTLCAFLVISVLRRTNWAVQSNRARKLTGVEVNQEIRVGEQKWKINAN</sequence>
<organism evidence="7 8">
    <name type="scientific">Fraxinus pennsylvanica</name>
    <dbReference type="NCBI Taxonomy" id="56036"/>
    <lineage>
        <taxon>Eukaryota</taxon>
        <taxon>Viridiplantae</taxon>
        <taxon>Streptophyta</taxon>
        <taxon>Embryophyta</taxon>
        <taxon>Tracheophyta</taxon>
        <taxon>Spermatophyta</taxon>
        <taxon>Magnoliopsida</taxon>
        <taxon>eudicotyledons</taxon>
        <taxon>Gunneridae</taxon>
        <taxon>Pentapetalae</taxon>
        <taxon>asterids</taxon>
        <taxon>lamiids</taxon>
        <taxon>Lamiales</taxon>
        <taxon>Oleaceae</taxon>
        <taxon>Oleeae</taxon>
        <taxon>Fraxinus</taxon>
    </lineage>
</organism>
<keyword evidence="8" id="KW-1185">Reference proteome</keyword>
<keyword evidence="4 6" id="KW-1133">Transmembrane helix</keyword>
<dbReference type="NCBIfam" id="TIGR00797">
    <property type="entry name" value="matE"/>
    <property type="match status" value="1"/>
</dbReference>
<feature type="transmembrane region" description="Helical" evidence="6">
    <location>
        <begin position="268"/>
        <end position="287"/>
    </location>
</feature>
<feature type="transmembrane region" description="Helical" evidence="6">
    <location>
        <begin position="382"/>
        <end position="402"/>
    </location>
</feature>
<feature type="transmembrane region" description="Helical" evidence="6">
    <location>
        <begin position="225"/>
        <end position="247"/>
    </location>
</feature>
<evidence type="ECO:0000256" key="3">
    <source>
        <dbReference type="ARBA" id="ARBA00022692"/>
    </source>
</evidence>